<name>A0AB34JA71_PRYPA</name>
<accession>A0AB34JA71</accession>
<dbReference type="AlphaFoldDB" id="A0AB34JA71"/>
<comment type="caution">
    <text evidence="2">The sequence shown here is derived from an EMBL/GenBank/DDBJ whole genome shotgun (WGS) entry which is preliminary data.</text>
</comment>
<evidence type="ECO:0000313" key="2">
    <source>
        <dbReference type="EMBL" id="KAL1518525.1"/>
    </source>
</evidence>
<evidence type="ECO:0008006" key="4">
    <source>
        <dbReference type="Google" id="ProtNLM"/>
    </source>
</evidence>
<feature type="coiled-coil region" evidence="1">
    <location>
        <begin position="208"/>
        <end position="242"/>
    </location>
</feature>
<reference evidence="2 3" key="1">
    <citation type="journal article" date="2024" name="Science">
        <title>Giant polyketide synthase enzymes in the biosynthesis of giant marine polyether toxins.</title>
        <authorList>
            <person name="Fallon T.R."/>
            <person name="Shende V.V."/>
            <person name="Wierzbicki I.H."/>
            <person name="Pendleton A.L."/>
            <person name="Watervoot N.F."/>
            <person name="Auber R.P."/>
            <person name="Gonzalez D.J."/>
            <person name="Wisecaver J.H."/>
            <person name="Moore B.S."/>
        </authorList>
    </citation>
    <scope>NUCLEOTIDE SEQUENCE [LARGE SCALE GENOMIC DNA]</scope>
    <source>
        <strain evidence="2 3">12B1</strain>
    </source>
</reference>
<proteinExistence type="predicted"/>
<keyword evidence="1" id="KW-0175">Coiled coil</keyword>
<evidence type="ECO:0000313" key="3">
    <source>
        <dbReference type="Proteomes" id="UP001515480"/>
    </source>
</evidence>
<protein>
    <recommendedName>
        <fullName evidence="4">C1q domain-containing protein</fullName>
    </recommendedName>
</protein>
<organism evidence="2 3">
    <name type="scientific">Prymnesium parvum</name>
    <name type="common">Toxic golden alga</name>
    <dbReference type="NCBI Taxonomy" id="97485"/>
    <lineage>
        <taxon>Eukaryota</taxon>
        <taxon>Haptista</taxon>
        <taxon>Haptophyta</taxon>
        <taxon>Prymnesiophyceae</taxon>
        <taxon>Prymnesiales</taxon>
        <taxon>Prymnesiaceae</taxon>
        <taxon>Prymnesium</taxon>
    </lineage>
</organism>
<dbReference type="Proteomes" id="UP001515480">
    <property type="component" value="Unassembled WGS sequence"/>
</dbReference>
<keyword evidence="3" id="KW-1185">Reference proteome</keyword>
<dbReference type="PANTHER" id="PTHR40131">
    <property type="entry name" value="C1Q DOMAIN-CONTAINING PROTEIN"/>
    <property type="match status" value="1"/>
</dbReference>
<dbReference type="PANTHER" id="PTHR40131:SF1">
    <property type="entry name" value="C1Q DOMAIN-CONTAINING PROTEIN"/>
    <property type="match status" value="1"/>
</dbReference>
<gene>
    <name evidence="2" type="ORF">AB1Y20_002814</name>
</gene>
<sequence>MPGGLDFDFMDGSSQWQPVPEIVRLTFKALHDVVRAQGDQIKNLEKSLQQKVGKGEHASALAEKVNVSELTHTFEELSRVIDAKADAQDVQEALDRKASRPEVTAALKLKADVSEVQRCLDEKVNVDELQLAMDGVDERSKELDKAWRERLSTKVSAEDMEEALATRVPIAILSESVDGSLANLGKELRTEMNEALEKKASKQSVSLALKVKASKEEVDEQVQQLKEQLESMIATKADASAMGSALREKASREDFASQRIEIERLDRLLGERPTQLELQSAVAGVSALLSDTERKFAALEGTSARTCDDLRDAIKHVDRQLTANAMDAHKALALKADVSDLEHRPRTADVESMLEHGLRGVKQRYESDLSRVAHELRVLLDDRISSTKQQVLAIEAHVDTKADRHELDAGLRSRVPVHELEDVLRNYAKAEDIRNHLKQLAQESAQKLMLKCDTAEVHRLVEKMETSLQMSMSSLKVLVGEATATKVDKSHVDKLQAQLDHKANAYDTNELSTKKANVEDVNRTLMEITRELSQRPTLSELNRVVGEQSLIMESLCSEHLLGRWIWKSGRTRGEKHAVPWNVQNINTNPDNFMWTQDSTSITCTAPGLYEVTFGFFTRKKPSVQLLVNGEPVVSAINSASYAVHHSSGRLCAVGPHSAGNVTGLTLIDFVALPPKARISVTYQGEEGGEGFIGLKKL</sequence>
<dbReference type="EMBL" id="JBGBPQ010000010">
    <property type="protein sequence ID" value="KAL1518525.1"/>
    <property type="molecule type" value="Genomic_DNA"/>
</dbReference>
<evidence type="ECO:0000256" key="1">
    <source>
        <dbReference type="SAM" id="Coils"/>
    </source>
</evidence>